<evidence type="ECO:0000259" key="7">
    <source>
        <dbReference type="Pfam" id="PF01028"/>
    </source>
</evidence>
<dbReference type="Pfam" id="PF01028">
    <property type="entry name" value="Topoisom_I"/>
    <property type="match status" value="1"/>
</dbReference>
<dbReference type="GO" id="GO:0003677">
    <property type="term" value="F:DNA binding"/>
    <property type="evidence" value="ECO:0007669"/>
    <property type="project" value="UniProtKB-KW"/>
</dbReference>
<evidence type="ECO:0000256" key="4">
    <source>
        <dbReference type="ARBA" id="ARBA00023029"/>
    </source>
</evidence>
<dbReference type="RefSeq" id="WP_148903139.1">
    <property type="nucleotide sequence ID" value="NZ_VSZQ01000091.1"/>
</dbReference>
<evidence type="ECO:0000256" key="3">
    <source>
        <dbReference type="ARBA" id="ARBA00012891"/>
    </source>
</evidence>
<dbReference type="InterPro" id="IPR049331">
    <property type="entry name" value="Top1B_N_bact"/>
</dbReference>
<proteinExistence type="inferred from homology"/>
<dbReference type="AlphaFoldDB" id="A0A5D4JDB6"/>
<dbReference type="SUPFAM" id="SSF56349">
    <property type="entry name" value="DNA breaking-rejoining enzymes"/>
    <property type="match status" value="1"/>
</dbReference>
<evidence type="ECO:0000256" key="2">
    <source>
        <dbReference type="ARBA" id="ARBA00006645"/>
    </source>
</evidence>
<dbReference type="GO" id="GO:0006265">
    <property type="term" value="P:DNA topological change"/>
    <property type="evidence" value="ECO:0007669"/>
    <property type="project" value="InterPro"/>
</dbReference>
<dbReference type="InterPro" id="IPR013500">
    <property type="entry name" value="TopoI_cat_euk"/>
</dbReference>
<keyword evidence="10" id="KW-1185">Reference proteome</keyword>
<name>A0A5D4JDB6_9ACTN</name>
<dbReference type="InterPro" id="IPR014711">
    <property type="entry name" value="TopoI_cat_a-hlx-sub_euk"/>
</dbReference>
<dbReference type="Gene3D" id="1.10.132.120">
    <property type="match status" value="1"/>
</dbReference>
<dbReference type="PROSITE" id="PS52038">
    <property type="entry name" value="TOPO_IB_2"/>
    <property type="match status" value="1"/>
</dbReference>
<evidence type="ECO:0000313" key="9">
    <source>
        <dbReference type="EMBL" id="TYR63192.1"/>
    </source>
</evidence>
<reference evidence="9 10" key="1">
    <citation type="submission" date="2019-08" db="EMBL/GenBank/DDBJ databases">
        <title>Draft genome for granaticin producer strain Streptomyces parvus C05.</title>
        <authorList>
            <person name="Gonzalez-Pimentel J.L."/>
        </authorList>
    </citation>
    <scope>NUCLEOTIDE SEQUENCE [LARGE SCALE GENOMIC DNA]</scope>
    <source>
        <strain evidence="9 10">C05</strain>
    </source>
</reference>
<dbReference type="Gene3D" id="3.90.15.10">
    <property type="entry name" value="Topoisomerase I, Chain A, domain 3"/>
    <property type="match status" value="1"/>
</dbReference>
<keyword evidence="5" id="KW-0238">DNA-binding</keyword>
<dbReference type="PRINTS" id="PR00416">
    <property type="entry name" value="EUTPISMRASEI"/>
</dbReference>
<evidence type="ECO:0000256" key="5">
    <source>
        <dbReference type="ARBA" id="ARBA00023125"/>
    </source>
</evidence>
<dbReference type="Gene3D" id="3.30.66.10">
    <property type="entry name" value="DNA topoisomerase I domain"/>
    <property type="match status" value="1"/>
</dbReference>
<gene>
    <name evidence="9" type="ORF">FY004_18010</name>
</gene>
<evidence type="ECO:0000256" key="6">
    <source>
        <dbReference type="ARBA" id="ARBA00023235"/>
    </source>
</evidence>
<feature type="domain" description="DNA topoisomerase IB N-terminal" evidence="8">
    <location>
        <begin position="21"/>
        <end position="69"/>
    </location>
</feature>
<evidence type="ECO:0000256" key="1">
    <source>
        <dbReference type="ARBA" id="ARBA00000213"/>
    </source>
</evidence>
<dbReference type="SUPFAM" id="SSF55869">
    <property type="entry name" value="DNA topoisomerase I domain"/>
    <property type="match status" value="1"/>
</dbReference>
<comment type="similarity">
    <text evidence="2">Belongs to the type IB topoisomerase family.</text>
</comment>
<accession>A0A5D4JDB6</accession>
<evidence type="ECO:0000259" key="8">
    <source>
        <dbReference type="Pfam" id="PF21338"/>
    </source>
</evidence>
<dbReference type="InterPro" id="IPR035447">
    <property type="entry name" value="DNA_topo_I_N_sf"/>
</dbReference>
<dbReference type="Pfam" id="PF21338">
    <property type="entry name" value="Top1B_N_bact"/>
    <property type="match status" value="1"/>
</dbReference>
<feature type="domain" description="DNA topoisomerase I catalytic core eukaryotic-type" evidence="7">
    <location>
        <begin position="81"/>
        <end position="287"/>
    </location>
</feature>
<evidence type="ECO:0000313" key="10">
    <source>
        <dbReference type="Proteomes" id="UP000323242"/>
    </source>
</evidence>
<keyword evidence="6 9" id="KW-0413">Isomerase</keyword>
<dbReference type="InterPro" id="IPR011010">
    <property type="entry name" value="DNA_brk_join_enz"/>
</dbReference>
<protein>
    <recommendedName>
        <fullName evidence="3">DNA topoisomerase</fullName>
        <ecNumber evidence="3">5.6.2.1</ecNumber>
    </recommendedName>
</protein>
<dbReference type="GO" id="GO:0003917">
    <property type="term" value="F:DNA topoisomerase type I (single strand cut, ATP-independent) activity"/>
    <property type="evidence" value="ECO:0007669"/>
    <property type="project" value="UniProtKB-EC"/>
</dbReference>
<sequence length="337" mass="37934">MRLRTSHPSGPGYRRIKQGRGFRFVDADGRRITDEQERHRVRELVIPPAWREVWICPWPSGHLQAVGTDEAGRRQYLYHPQFRAQQERAKHERVLEAAVALPKVKRRVVRDLAGRGLTRQRVLALGVRLLDLGFFRVGDQQYTHTNDSYGLTTVRRDQVTCRGGEIGFDCPAKSGRQYCRELVDDESFTVVRALLRRQGGTDRLLEYWEGRRWHQVEGSDLNEHLQSLSGHPITTKDFRTWHATVLAAVALAVSAGAAKTSKAARRRAASRAVREVANYLGNTPAVCRASYINPRVFELFEEGVTVEAALPDLGARRGKGPLATQGPVEEAVLSLLS</sequence>
<dbReference type="Proteomes" id="UP000323242">
    <property type="component" value="Unassembled WGS sequence"/>
</dbReference>
<dbReference type="EMBL" id="VSZQ01000091">
    <property type="protein sequence ID" value="TYR63192.1"/>
    <property type="molecule type" value="Genomic_DNA"/>
</dbReference>
<keyword evidence="4" id="KW-0799">Topoisomerase</keyword>
<dbReference type="EC" id="5.6.2.1" evidence="3"/>
<comment type="catalytic activity">
    <reaction evidence="1">
        <text>ATP-independent breakage of single-stranded DNA, followed by passage and rejoining.</text>
        <dbReference type="EC" id="5.6.2.1"/>
    </reaction>
</comment>
<comment type="caution">
    <text evidence="9">The sequence shown here is derived from an EMBL/GenBank/DDBJ whole genome shotgun (WGS) entry which is preliminary data.</text>
</comment>
<organism evidence="9 10">
    <name type="scientific">Streptomyces parvus</name>
    <dbReference type="NCBI Taxonomy" id="66428"/>
    <lineage>
        <taxon>Bacteria</taxon>
        <taxon>Bacillati</taxon>
        <taxon>Actinomycetota</taxon>
        <taxon>Actinomycetes</taxon>
        <taxon>Kitasatosporales</taxon>
        <taxon>Streptomycetaceae</taxon>
        <taxon>Streptomyces</taxon>
    </lineage>
</organism>
<dbReference type="InterPro" id="IPR001631">
    <property type="entry name" value="TopoI"/>
</dbReference>